<protein>
    <submittedName>
        <fullName evidence="2">Uncharacterized protein</fullName>
    </submittedName>
</protein>
<evidence type="ECO:0000313" key="3">
    <source>
        <dbReference type="Proteomes" id="UP000233551"/>
    </source>
</evidence>
<dbReference type="AlphaFoldDB" id="A0A2I0K7H1"/>
<feature type="compositionally biased region" description="Polar residues" evidence="1">
    <location>
        <begin position="38"/>
        <end position="53"/>
    </location>
</feature>
<accession>A0A2I0K7H1</accession>
<evidence type="ECO:0000256" key="1">
    <source>
        <dbReference type="SAM" id="MobiDB-lite"/>
    </source>
</evidence>
<keyword evidence="3" id="KW-1185">Reference proteome</keyword>
<feature type="region of interest" description="Disordered" evidence="1">
    <location>
        <begin position="1"/>
        <end position="53"/>
    </location>
</feature>
<reference evidence="2 3" key="1">
    <citation type="submission" date="2017-11" db="EMBL/GenBank/DDBJ databases">
        <title>De-novo sequencing of pomegranate (Punica granatum L.) genome.</title>
        <authorList>
            <person name="Akparov Z."/>
            <person name="Amiraslanov A."/>
            <person name="Hajiyeva S."/>
            <person name="Abbasov M."/>
            <person name="Kaur K."/>
            <person name="Hamwieh A."/>
            <person name="Solovyev V."/>
            <person name="Salamov A."/>
            <person name="Braich B."/>
            <person name="Kosarev P."/>
            <person name="Mahmoud A."/>
            <person name="Hajiyev E."/>
            <person name="Babayeva S."/>
            <person name="Izzatullayeva V."/>
            <person name="Mammadov A."/>
            <person name="Mammadov A."/>
            <person name="Sharifova S."/>
            <person name="Ojaghi J."/>
            <person name="Eynullazada K."/>
            <person name="Bayramov B."/>
            <person name="Abdulazimova A."/>
            <person name="Shahmuradov I."/>
        </authorList>
    </citation>
    <scope>NUCLEOTIDE SEQUENCE [LARGE SCALE GENOMIC DNA]</scope>
    <source>
        <strain evidence="3">cv. AG2017</strain>
        <tissue evidence="2">Leaf</tissue>
    </source>
</reference>
<name>A0A2I0K7H1_PUNGR</name>
<organism evidence="2 3">
    <name type="scientific">Punica granatum</name>
    <name type="common">Pomegranate</name>
    <dbReference type="NCBI Taxonomy" id="22663"/>
    <lineage>
        <taxon>Eukaryota</taxon>
        <taxon>Viridiplantae</taxon>
        <taxon>Streptophyta</taxon>
        <taxon>Embryophyta</taxon>
        <taxon>Tracheophyta</taxon>
        <taxon>Spermatophyta</taxon>
        <taxon>Magnoliopsida</taxon>
        <taxon>eudicotyledons</taxon>
        <taxon>Gunneridae</taxon>
        <taxon>Pentapetalae</taxon>
        <taxon>rosids</taxon>
        <taxon>malvids</taxon>
        <taxon>Myrtales</taxon>
        <taxon>Lythraceae</taxon>
        <taxon>Punica</taxon>
    </lineage>
</organism>
<evidence type="ECO:0000313" key="2">
    <source>
        <dbReference type="EMBL" id="PKI64482.1"/>
    </source>
</evidence>
<proteinExistence type="predicted"/>
<gene>
    <name evidence="2" type="ORF">CRG98_015118</name>
</gene>
<dbReference type="Proteomes" id="UP000233551">
    <property type="component" value="Unassembled WGS sequence"/>
</dbReference>
<comment type="caution">
    <text evidence="2">The sequence shown here is derived from an EMBL/GenBank/DDBJ whole genome shotgun (WGS) entry which is preliminary data.</text>
</comment>
<sequence>MGRGRQLATPTPPPRPLASSVGTGYLGGGVKVADWRPQSPNRPGTQNRSSQSICRLRLPIGDPDPSIEISGDLCGYRRPLWRG</sequence>
<dbReference type="EMBL" id="PGOL01000812">
    <property type="protein sequence ID" value="PKI64482.1"/>
    <property type="molecule type" value="Genomic_DNA"/>
</dbReference>